<protein>
    <submittedName>
        <fullName evidence="8">DNA-binding response regulator</fullName>
    </submittedName>
</protein>
<dbReference type="Gene3D" id="3.40.50.2300">
    <property type="match status" value="1"/>
</dbReference>
<dbReference type="PRINTS" id="PR00038">
    <property type="entry name" value="HTHLUXR"/>
</dbReference>
<dbReference type="PROSITE" id="PS50043">
    <property type="entry name" value="HTH_LUXR_2"/>
    <property type="match status" value="1"/>
</dbReference>
<dbReference type="PROSITE" id="PS00622">
    <property type="entry name" value="HTH_LUXR_1"/>
    <property type="match status" value="1"/>
</dbReference>
<evidence type="ECO:0000256" key="3">
    <source>
        <dbReference type="ARBA" id="ARBA00023125"/>
    </source>
</evidence>
<keyword evidence="3 8" id="KW-0238">DNA-binding</keyword>
<comment type="caution">
    <text evidence="8">The sequence shown here is derived from an EMBL/GenBank/DDBJ whole genome shotgun (WGS) entry which is preliminary data.</text>
</comment>
<dbReference type="Pfam" id="PF00196">
    <property type="entry name" value="GerE"/>
    <property type="match status" value="1"/>
</dbReference>
<reference evidence="8" key="1">
    <citation type="submission" date="2023-02" db="EMBL/GenBank/DDBJ databases">
        <title>Actinomadura rubrobrunea NBRC 14622.</title>
        <authorList>
            <person name="Ichikawa N."/>
            <person name="Sato H."/>
            <person name="Tonouchi N."/>
        </authorList>
    </citation>
    <scope>NUCLEOTIDE SEQUENCE</scope>
    <source>
        <strain evidence="8">NBRC 14622</strain>
    </source>
</reference>
<dbReference type="Pfam" id="PF00072">
    <property type="entry name" value="Response_reg"/>
    <property type="match status" value="1"/>
</dbReference>
<dbReference type="InterPro" id="IPR058245">
    <property type="entry name" value="NreC/VraR/RcsB-like_REC"/>
</dbReference>
<dbReference type="PROSITE" id="PS50110">
    <property type="entry name" value="RESPONSE_REGULATORY"/>
    <property type="match status" value="1"/>
</dbReference>
<dbReference type="PANTHER" id="PTHR43214">
    <property type="entry name" value="TWO-COMPONENT RESPONSE REGULATOR"/>
    <property type="match status" value="1"/>
</dbReference>
<dbReference type="GO" id="GO:0003677">
    <property type="term" value="F:DNA binding"/>
    <property type="evidence" value="ECO:0007669"/>
    <property type="project" value="UniProtKB-KW"/>
</dbReference>
<dbReference type="RefSeq" id="WP_067915383.1">
    <property type="nucleotide sequence ID" value="NZ_BSRZ01000013.1"/>
</dbReference>
<dbReference type="CDD" id="cd06170">
    <property type="entry name" value="LuxR_C_like"/>
    <property type="match status" value="1"/>
</dbReference>
<dbReference type="InterPro" id="IPR016032">
    <property type="entry name" value="Sig_transdc_resp-reg_C-effctor"/>
</dbReference>
<feature type="modified residue" description="4-aspartylphosphate" evidence="5">
    <location>
        <position position="56"/>
    </location>
</feature>
<dbReference type="InterPro" id="IPR001789">
    <property type="entry name" value="Sig_transdc_resp-reg_receiver"/>
</dbReference>
<feature type="domain" description="Response regulatory" evidence="7">
    <location>
        <begin position="5"/>
        <end position="123"/>
    </location>
</feature>
<gene>
    <name evidence="8" type="ORF">Arub01_44490</name>
</gene>
<dbReference type="SUPFAM" id="SSF52172">
    <property type="entry name" value="CheY-like"/>
    <property type="match status" value="1"/>
</dbReference>
<dbReference type="SUPFAM" id="SSF46894">
    <property type="entry name" value="C-terminal effector domain of the bipartite response regulators"/>
    <property type="match status" value="1"/>
</dbReference>
<evidence type="ECO:0000256" key="4">
    <source>
        <dbReference type="ARBA" id="ARBA00023163"/>
    </source>
</evidence>
<evidence type="ECO:0000256" key="2">
    <source>
        <dbReference type="ARBA" id="ARBA00023015"/>
    </source>
</evidence>
<name>A0A9W6PXG9_9ACTN</name>
<keyword evidence="2" id="KW-0805">Transcription regulation</keyword>
<dbReference type="GO" id="GO:0006355">
    <property type="term" value="P:regulation of DNA-templated transcription"/>
    <property type="evidence" value="ECO:0007669"/>
    <property type="project" value="InterPro"/>
</dbReference>
<accession>A0A9W6PXG9</accession>
<evidence type="ECO:0000313" key="8">
    <source>
        <dbReference type="EMBL" id="GLW66205.1"/>
    </source>
</evidence>
<evidence type="ECO:0000259" key="7">
    <source>
        <dbReference type="PROSITE" id="PS50110"/>
    </source>
</evidence>
<evidence type="ECO:0000313" key="9">
    <source>
        <dbReference type="Proteomes" id="UP001165124"/>
    </source>
</evidence>
<dbReference type="GO" id="GO:0000160">
    <property type="term" value="P:phosphorelay signal transduction system"/>
    <property type="evidence" value="ECO:0007669"/>
    <property type="project" value="InterPro"/>
</dbReference>
<feature type="domain" description="HTH luxR-type" evidence="6">
    <location>
        <begin position="151"/>
        <end position="216"/>
    </location>
</feature>
<proteinExistence type="predicted"/>
<dbReference type="PANTHER" id="PTHR43214:SF24">
    <property type="entry name" value="TRANSCRIPTIONAL REGULATORY PROTEIN NARL-RELATED"/>
    <property type="match status" value="1"/>
</dbReference>
<dbReference type="SMART" id="SM00421">
    <property type="entry name" value="HTH_LUXR"/>
    <property type="match status" value="1"/>
</dbReference>
<evidence type="ECO:0000256" key="1">
    <source>
        <dbReference type="ARBA" id="ARBA00022553"/>
    </source>
</evidence>
<dbReference type="Proteomes" id="UP001165124">
    <property type="component" value="Unassembled WGS sequence"/>
</dbReference>
<dbReference type="AlphaFoldDB" id="A0A9W6PXG9"/>
<dbReference type="CDD" id="cd17535">
    <property type="entry name" value="REC_NarL-like"/>
    <property type="match status" value="1"/>
</dbReference>
<dbReference type="EMBL" id="BSRZ01000013">
    <property type="protein sequence ID" value="GLW66205.1"/>
    <property type="molecule type" value="Genomic_DNA"/>
</dbReference>
<organism evidence="8 9">
    <name type="scientific">Actinomadura rubrobrunea</name>
    <dbReference type="NCBI Taxonomy" id="115335"/>
    <lineage>
        <taxon>Bacteria</taxon>
        <taxon>Bacillati</taxon>
        <taxon>Actinomycetota</taxon>
        <taxon>Actinomycetes</taxon>
        <taxon>Streptosporangiales</taxon>
        <taxon>Thermomonosporaceae</taxon>
        <taxon>Actinomadura</taxon>
    </lineage>
</organism>
<dbReference type="InterPro" id="IPR039420">
    <property type="entry name" value="WalR-like"/>
</dbReference>
<dbReference type="SMART" id="SM00448">
    <property type="entry name" value="REC"/>
    <property type="match status" value="1"/>
</dbReference>
<keyword evidence="1 5" id="KW-0597">Phosphoprotein</keyword>
<dbReference type="InterPro" id="IPR011006">
    <property type="entry name" value="CheY-like_superfamily"/>
</dbReference>
<evidence type="ECO:0000259" key="6">
    <source>
        <dbReference type="PROSITE" id="PS50043"/>
    </source>
</evidence>
<keyword evidence="9" id="KW-1185">Reference proteome</keyword>
<dbReference type="InterPro" id="IPR000792">
    <property type="entry name" value="Tscrpt_reg_LuxR_C"/>
</dbReference>
<sequence>MEPVRVLIADDQPLVREGLRATLAPAQDLRIVGEACDGLEAVRLAHATRPGVVLMDIRMPGLDGLEATERLCGPDGVPGVRIIMLTMFDQDEHVFGALRAGASGFLLKDVPAEKIVEAVRVVAAGDALLAPAVTRRLIAEFARRPTVTPGAASALDGLTARETDVFKLLVRGYGNEEIARMLSLGESTVKSHVQHLYQKLGVRDRVQLVIHAYECGLLRPGVAAASAERRN</sequence>
<evidence type="ECO:0000256" key="5">
    <source>
        <dbReference type="PROSITE-ProRule" id="PRU00169"/>
    </source>
</evidence>
<keyword evidence="4" id="KW-0804">Transcription</keyword>